<organism evidence="1 2">
    <name type="scientific">Mycobacterium phage Duke13</name>
    <dbReference type="NCBI Taxonomy" id="2499038"/>
    <lineage>
        <taxon>Viruses</taxon>
        <taxon>Duplodnaviria</taxon>
        <taxon>Heunggongvirae</taxon>
        <taxon>Uroviricota</taxon>
        <taxon>Caudoviricetes</taxon>
        <taxon>Omegavirus</taxon>
        <taxon>Omegavirus baka</taxon>
    </lineage>
</organism>
<gene>
    <name evidence="1" type="primary">231</name>
    <name evidence="1" type="ORF">PBI_DUKE13_231</name>
</gene>
<dbReference type="Proteomes" id="UP000287876">
    <property type="component" value="Segment"/>
</dbReference>
<accession>A0A3S9UB80</accession>
<sequence length="75" mass="8437">MSMSAYGDGELLSMARRGNTAARAELWDRADTDVEYGHGDYLARLLAGHDIARPMNTLARAGESVAAHYRRRWER</sequence>
<protein>
    <submittedName>
        <fullName evidence="1">Uncharacterized protein</fullName>
    </submittedName>
</protein>
<name>A0A3S9UB80_9CAUD</name>
<evidence type="ECO:0000313" key="1">
    <source>
        <dbReference type="EMBL" id="AZS07567.1"/>
    </source>
</evidence>
<proteinExistence type="predicted"/>
<dbReference type="EMBL" id="MK279849">
    <property type="protein sequence ID" value="AZS07567.1"/>
    <property type="molecule type" value="Genomic_DNA"/>
</dbReference>
<reference evidence="1 2" key="1">
    <citation type="submission" date="2018-12" db="EMBL/GenBank/DDBJ databases">
        <authorList>
            <person name="Betsko A.J."/>
            <person name="Stoner T.H."/>
            <person name="Garlena R.A."/>
            <person name="Russell D.A."/>
            <person name="Pope W.H."/>
            <person name="Jacobs-Sera D."/>
            <person name="Hatfull G.F."/>
        </authorList>
    </citation>
    <scope>NUCLEOTIDE SEQUENCE [LARGE SCALE GENOMIC DNA]</scope>
</reference>
<evidence type="ECO:0000313" key="2">
    <source>
        <dbReference type="Proteomes" id="UP000287876"/>
    </source>
</evidence>